<sequence length="169" mass="19041">MSGNNLVDLVVPSGSCEREALQNAPTERRTRYLTHPRESPEICHYDDLIETWRRRKLEPRLGSLMTEKTGRESTKFRAASNPVQTIKISRNESRSEYHPPNNMGVGKGRKLPGGGSTSRRRGPRAFPNAISREELDRDIEGKKNQRGRVVNEANQRSAAKRGLFGCIEG</sequence>
<dbReference type="EMBL" id="BQNB010019469">
    <property type="protein sequence ID" value="GJT85635.1"/>
    <property type="molecule type" value="Genomic_DNA"/>
</dbReference>
<comment type="caution">
    <text evidence="2">The sequence shown here is derived from an EMBL/GenBank/DDBJ whole genome shotgun (WGS) entry which is preliminary data.</text>
</comment>
<evidence type="ECO:0000256" key="1">
    <source>
        <dbReference type="SAM" id="MobiDB-lite"/>
    </source>
</evidence>
<evidence type="ECO:0000313" key="2">
    <source>
        <dbReference type="EMBL" id="GJT85635.1"/>
    </source>
</evidence>
<accession>A0ABQ5HEF3</accession>
<proteinExistence type="predicted"/>
<dbReference type="Proteomes" id="UP001151760">
    <property type="component" value="Unassembled WGS sequence"/>
</dbReference>
<feature type="region of interest" description="Disordered" evidence="1">
    <location>
        <begin position="64"/>
        <end position="169"/>
    </location>
</feature>
<keyword evidence="3" id="KW-1185">Reference proteome</keyword>
<organism evidence="2 3">
    <name type="scientific">Tanacetum coccineum</name>
    <dbReference type="NCBI Taxonomy" id="301880"/>
    <lineage>
        <taxon>Eukaryota</taxon>
        <taxon>Viridiplantae</taxon>
        <taxon>Streptophyta</taxon>
        <taxon>Embryophyta</taxon>
        <taxon>Tracheophyta</taxon>
        <taxon>Spermatophyta</taxon>
        <taxon>Magnoliopsida</taxon>
        <taxon>eudicotyledons</taxon>
        <taxon>Gunneridae</taxon>
        <taxon>Pentapetalae</taxon>
        <taxon>asterids</taxon>
        <taxon>campanulids</taxon>
        <taxon>Asterales</taxon>
        <taxon>Asteraceae</taxon>
        <taxon>Asteroideae</taxon>
        <taxon>Anthemideae</taxon>
        <taxon>Anthemidinae</taxon>
        <taxon>Tanacetum</taxon>
    </lineage>
</organism>
<name>A0ABQ5HEF3_9ASTR</name>
<feature type="compositionally biased region" description="Basic and acidic residues" evidence="1">
    <location>
        <begin position="131"/>
        <end position="143"/>
    </location>
</feature>
<reference evidence="2" key="2">
    <citation type="submission" date="2022-01" db="EMBL/GenBank/DDBJ databases">
        <authorList>
            <person name="Yamashiro T."/>
            <person name="Shiraishi A."/>
            <person name="Satake H."/>
            <person name="Nakayama K."/>
        </authorList>
    </citation>
    <scope>NUCLEOTIDE SEQUENCE</scope>
</reference>
<gene>
    <name evidence="2" type="ORF">Tco_1067352</name>
</gene>
<evidence type="ECO:0000313" key="3">
    <source>
        <dbReference type="Proteomes" id="UP001151760"/>
    </source>
</evidence>
<reference evidence="2" key="1">
    <citation type="journal article" date="2022" name="Int. J. Mol. Sci.">
        <title>Draft Genome of Tanacetum Coccineum: Genomic Comparison of Closely Related Tanacetum-Family Plants.</title>
        <authorList>
            <person name="Yamashiro T."/>
            <person name="Shiraishi A."/>
            <person name="Nakayama K."/>
            <person name="Satake H."/>
        </authorList>
    </citation>
    <scope>NUCLEOTIDE SEQUENCE</scope>
</reference>
<protein>
    <submittedName>
        <fullName evidence="2">Uncharacterized protein</fullName>
    </submittedName>
</protein>